<dbReference type="KEGG" id="snan:I6N98_16185"/>
<sequence length="293" mass="33004">MSENPTPQVDMRDISFLKPAGEPAMLSPDSVSWQVFKNPVAMFIGGITATLLELAEPRIRAGVWDNTEFKDKPLPRLKRTGLAAMVTVYGAESTARRLIHGVNQRHAKIRGTTEDGVRYHASQRELMNWVHTTASFGFLEAYRAFVREVPLADRDRFYSEALNSASVYGAPGCPSSEIECKEHFAAISDQLQATEVNREFLDIMRRTPALPGIMRPFQGLFIRAAVSLLPPPLLTQLELEDMGRLRPWERWLVTLFGKLTDRMVIKNSPAVQSCQRLGLPADYLYQKSRRLGT</sequence>
<accession>A0A7T4QZU0</accession>
<dbReference type="GO" id="GO:0016491">
    <property type="term" value="F:oxidoreductase activity"/>
    <property type="evidence" value="ECO:0007669"/>
    <property type="project" value="InterPro"/>
</dbReference>
<dbReference type="PANTHER" id="PTHR36151:SF3">
    <property type="entry name" value="ER-BOUND OXYGENASE MPAB_MPAB'_RUBBER OXYGENASE CATALYTIC DOMAIN-CONTAINING PROTEIN"/>
    <property type="match status" value="1"/>
</dbReference>
<protein>
    <submittedName>
        <fullName evidence="2">DUF2236 domain-containing protein</fullName>
    </submittedName>
</protein>
<evidence type="ECO:0000313" key="2">
    <source>
        <dbReference type="EMBL" id="QQD17859.1"/>
    </source>
</evidence>
<gene>
    <name evidence="2" type="ORF">I6N98_16185</name>
</gene>
<dbReference type="InterPro" id="IPR018713">
    <property type="entry name" value="MPAB/Lcp_cat_dom"/>
</dbReference>
<feature type="domain" description="ER-bound oxygenase mpaB/mpaB'/Rubber oxygenase catalytic" evidence="1">
    <location>
        <begin position="33"/>
        <end position="252"/>
    </location>
</feature>
<dbReference type="Proteomes" id="UP000596063">
    <property type="component" value="Chromosome"/>
</dbReference>
<dbReference type="Pfam" id="PF09995">
    <property type="entry name" value="MPAB_Lcp_cat"/>
    <property type="match status" value="1"/>
</dbReference>
<evidence type="ECO:0000259" key="1">
    <source>
        <dbReference type="Pfam" id="PF09995"/>
    </source>
</evidence>
<dbReference type="PANTHER" id="PTHR36151">
    <property type="entry name" value="BLR2777 PROTEIN"/>
    <property type="match status" value="1"/>
</dbReference>
<dbReference type="RefSeq" id="WP_198569358.1">
    <property type="nucleotide sequence ID" value="NZ_CP066167.1"/>
</dbReference>
<dbReference type="EMBL" id="CP066167">
    <property type="protein sequence ID" value="QQD17859.1"/>
    <property type="molecule type" value="Genomic_DNA"/>
</dbReference>
<name>A0A7T4QZU0_9GAMM</name>
<proteinExistence type="predicted"/>
<dbReference type="AlphaFoldDB" id="A0A7T4QZU0"/>
<keyword evidence="3" id="KW-1185">Reference proteome</keyword>
<organism evidence="2 3">
    <name type="scientific">Spongiibacter nanhainus</name>
    <dbReference type="NCBI Taxonomy" id="2794344"/>
    <lineage>
        <taxon>Bacteria</taxon>
        <taxon>Pseudomonadati</taxon>
        <taxon>Pseudomonadota</taxon>
        <taxon>Gammaproteobacteria</taxon>
        <taxon>Cellvibrionales</taxon>
        <taxon>Spongiibacteraceae</taxon>
        <taxon>Spongiibacter</taxon>
    </lineage>
</organism>
<reference evidence="2 3" key="1">
    <citation type="submission" date="2020-12" db="EMBL/GenBank/DDBJ databases">
        <authorList>
            <person name="Shan Y."/>
        </authorList>
    </citation>
    <scope>NUCLEOTIDE SEQUENCE [LARGE SCALE GENOMIC DNA]</scope>
    <source>
        <strain evidence="3">csc3.9</strain>
    </source>
</reference>
<evidence type="ECO:0000313" key="3">
    <source>
        <dbReference type="Proteomes" id="UP000596063"/>
    </source>
</evidence>